<dbReference type="Proteomes" id="UP000887013">
    <property type="component" value="Unassembled WGS sequence"/>
</dbReference>
<evidence type="ECO:0000313" key="2">
    <source>
        <dbReference type="EMBL" id="GFU09742.1"/>
    </source>
</evidence>
<feature type="signal peptide" evidence="1">
    <location>
        <begin position="1"/>
        <end position="16"/>
    </location>
</feature>
<gene>
    <name evidence="2" type="ORF">NPIL_149491</name>
</gene>
<evidence type="ECO:0000313" key="3">
    <source>
        <dbReference type="Proteomes" id="UP000887013"/>
    </source>
</evidence>
<name>A0A8X6QBN7_NEPPI</name>
<dbReference type="AlphaFoldDB" id="A0A8X6QBN7"/>
<dbReference type="EMBL" id="BMAW01028914">
    <property type="protein sequence ID" value="GFU09742.1"/>
    <property type="molecule type" value="Genomic_DNA"/>
</dbReference>
<sequence length="56" mass="6388">MISVLLSRLVLWLSQRHLLNIKGKDNWLTRKRIIASSTPDGSLKDIFRSALPSIID</sequence>
<keyword evidence="1" id="KW-0732">Signal</keyword>
<feature type="non-terminal residue" evidence="2">
    <location>
        <position position="56"/>
    </location>
</feature>
<evidence type="ECO:0000256" key="1">
    <source>
        <dbReference type="SAM" id="SignalP"/>
    </source>
</evidence>
<proteinExistence type="predicted"/>
<keyword evidence="3" id="KW-1185">Reference proteome</keyword>
<organism evidence="2 3">
    <name type="scientific">Nephila pilipes</name>
    <name type="common">Giant wood spider</name>
    <name type="synonym">Nephila maculata</name>
    <dbReference type="NCBI Taxonomy" id="299642"/>
    <lineage>
        <taxon>Eukaryota</taxon>
        <taxon>Metazoa</taxon>
        <taxon>Ecdysozoa</taxon>
        <taxon>Arthropoda</taxon>
        <taxon>Chelicerata</taxon>
        <taxon>Arachnida</taxon>
        <taxon>Araneae</taxon>
        <taxon>Araneomorphae</taxon>
        <taxon>Entelegynae</taxon>
        <taxon>Araneoidea</taxon>
        <taxon>Nephilidae</taxon>
        <taxon>Nephila</taxon>
    </lineage>
</organism>
<comment type="caution">
    <text evidence="2">The sequence shown here is derived from an EMBL/GenBank/DDBJ whole genome shotgun (WGS) entry which is preliminary data.</text>
</comment>
<reference evidence="2" key="1">
    <citation type="submission" date="2020-08" db="EMBL/GenBank/DDBJ databases">
        <title>Multicomponent nature underlies the extraordinary mechanical properties of spider dragline silk.</title>
        <authorList>
            <person name="Kono N."/>
            <person name="Nakamura H."/>
            <person name="Mori M."/>
            <person name="Yoshida Y."/>
            <person name="Ohtoshi R."/>
            <person name="Malay A.D."/>
            <person name="Moran D.A.P."/>
            <person name="Tomita M."/>
            <person name="Numata K."/>
            <person name="Arakawa K."/>
        </authorList>
    </citation>
    <scope>NUCLEOTIDE SEQUENCE</scope>
</reference>
<feature type="chain" id="PRO_5036478851" evidence="1">
    <location>
        <begin position="17"/>
        <end position="56"/>
    </location>
</feature>
<accession>A0A8X6QBN7</accession>
<protein>
    <submittedName>
        <fullName evidence="2">Uncharacterized protein</fullName>
    </submittedName>
</protein>